<evidence type="ECO:0000256" key="1">
    <source>
        <dbReference type="ARBA" id="ARBA00005336"/>
    </source>
</evidence>
<organism evidence="4 5">
    <name type="scientific">Phycicoccus avicenniae</name>
    <dbReference type="NCBI Taxonomy" id="2828860"/>
    <lineage>
        <taxon>Bacteria</taxon>
        <taxon>Bacillati</taxon>
        <taxon>Actinomycetota</taxon>
        <taxon>Actinomycetes</taxon>
        <taxon>Micrococcales</taxon>
        <taxon>Intrasporangiaceae</taxon>
        <taxon>Phycicoccus</taxon>
    </lineage>
</organism>
<dbReference type="PROSITE" id="PS51820">
    <property type="entry name" value="PA14"/>
    <property type="match status" value="1"/>
</dbReference>
<dbReference type="RefSeq" id="WP_211600806.1">
    <property type="nucleotide sequence ID" value="NZ_JAGSNF010000001.1"/>
</dbReference>
<evidence type="ECO:0000259" key="3">
    <source>
        <dbReference type="PROSITE" id="PS51820"/>
    </source>
</evidence>
<dbReference type="InterPro" id="IPR036962">
    <property type="entry name" value="Glyco_hydro_3_N_sf"/>
</dbReference>
<dbReference type="Pfam" id="PF14310">
    <property type="entry name" value="Fn3-like"/>
    <property type="match status" value="1"/>
</dbReference>
<dbReference type="Proteomes" id="UP000677016">
    <property type="component" value="Unassembled WGS sequence"/>
</dbReference>
<proteinExistence type="inferred from homology"/>
<evidence type="ECO:0000256" key="2">
    <source>
        <dbReference type="ARBA" id="ARBA00022801"/>
    </source>
</evidence>
<dbReference type="PANTHER" id="PTHR42715">
    <property type="entry name" value="BETA-GLUCOSIDASE"/>
    <property type="match status" value="1"/>
</dbReference>
<dbReference type="InterPro" id="IPR026891">
    <property type="entry name" value="Fn3-like"/>
</dbReference>
<dbReference type="SMART" id="SM01217">
    <property type="entry name" value="Fn3_like"/>
    <property type="match status" value="1"/>
</dbReference>
<comment type="similarity">
    <text evidence="1">Belongs to the glycosyl hydrolase 3 family.</text>
</comment>
<evidence type="ECO:0000313" key="5">
    <source>
        <dbReference type="Proteomes" id="UP000677016"/>
    </source>
</evidence>
<comment type="caution">
    <text evidence="4">The sequence shown here is derived from an EMBL/GenBank/DDBJ whole genome shotgun (WGS) entry which is preliminary data.</text>
</comment>
<accession>A0A941HYZ3</accession>
<feature type="domain" description="PA14" evidence="3">
    <location>
        <begin position="402"/>
        <end position="551"/>
    </location>
</feature>
<dbReference type="InterPro" id="IPR002772">
    <property type="entry name" value="Glyco_hydro_3_C"/>
</dbReference>
<dbReference type="InterPro" id="IPR013783">
    <property type="entry name" value="Ig-like_fold"/>
</dbReference>
<dbReference type="PANTHER" id="PTHR42715:SF10">
    <property type="entry name" value="BETA-GLUCOSIDASE"/>
    <property type="match status" value="1"/>
</dbReference>
<dbReference type="Gene3D" id="2.60.40.10">
    <property type="entry name" value="Immunoglobulins"/>
    <property type="match status" value="1"/>
</dbReference>
<dbReference type="Pfam" id="PF01915">
    <property type="entry name" value="Glyco_hydro_3_C"/>
    <property type="match status" value="1"/>
</dbReference>
<dbReference type="InterPro" id="IPR050288">
    <property type="entry name" value="Cellulose_deg_GH3"/>
</dbReference>
<dbReference type="Gene3D" id="3.40.50.1700">
    <property type="entry name" value="Glycoside hydrolase family 3 C-terminal domain"/>
    <property type="match status" value="1"/>
</dbReference>
<dbReference type="PRINTS" id="PR00133">
    <property type="entry name" value="GLHYDRLASE3"/>
</dbReference>
<keyword evidence="5" id="KW-1185">Reference proteome</keyword>
<sequence length="825" mass="87302">MTDLDLDHPVVTAACERLTLEQKVRLLTGQDFWSTYPVEEVGLRSLVLSDGPSGVRGPVWDERSPSLNLPSATALASSWDPDVARRYGEISAAEARRKDVDVVLGPTINLHRSPLGGRHFEAFSEDPLLTGRLAAAYVAGCQGRGVGATPKHYVANDWETDRFTASAQVSERALRELYLAAFEEAVVEGRPWMLMSAYNSVNGTTASEHPLLADPLKEDWGFDGVVVSDWGGVRSLDAARAAQDLAMPGPDGPWGEALVAAVREGAVPESAVDDKVRRILLLAARVGGLEGVAVEPVEHVGPAAGVAFAREAAVEGTVLLENDGVLPLDPQRVRRVAVLGQNADTARTQGGGSATVLPERVVSPLEGIREALPDADVTYAVGALAHTGLSELPLSEVTDPETGEPGVLVRFLDEDDGVLWTEHRRSTALVYFGGEAPVAASTWFEVVAEWTPSEDGPVDLGFESVGHGTVDLDGERVLEETAEAIGDQLGASILHPPAARATVEVVAGRRHTVRLRFDMRTRDRMMEGAFGLTLGTAPAPRDPEALVADAVAAAHGADVAVVVVGTSSKEESEGFDRESLELPGAQDRLVAAVAASGTPTVVVVNSGSPVLLPWRADVAALLVGYFGGQEMGRAVADVLTGAAEPGGRLPTTWPAAQADLPVQDVTPVDGVLAYDEGVHIGHRAWLRAGTTPAYWFGAGRGYTTWEVDTPTLDGAPDGVTVRTRATNTGDRAGKHVVQVYLERPGSAVDRPARWFAGHAVVRAVAGEGAPVTVDLGRRRFAHWDEAAGDWAVEPGEYLVHVAESVDRVLHTARVVVADDWGVVPA</sequence>
<dbReference type="EMBL" id="JAGSNF010000001">
    <property type="protein sequence ID" value="MBR7741711.1"/>
    <property type="molecule type" value="Genomic_DNA"/>
</dbReference>
<dbReference type="InterPro" id="IPR037524">
    <property type="entry name" value="PA14/GLEYA"/>
</dbReference>
<name>A0A941HYZ3_9MICO</name>
<dbReference type="InterPro" id="IPR017853">
    <property type="entry name" value="GH"/>
</dbReference>
<dbReference type="Pfam" id="PF00933">
    <property type="entry name" value="Glyco_hydro_3"/>
    <property type="match status" value="1"/>
</dbReference>
<dbReference type="Gene3D" id="2.60.120.260">
    <property type="entry name" value="Galactose-binding domain-like"/>
    <property type="match status" value="1"/>
</dbReference>
<dbReference type="SUPFAM" id="SSF52279">
    <property type="entry name" value="Beta-D-glucan exohydrolase, C-terminal domain"/>
    <property type="match status" value="1"/>
</dbReference>
<dbReference type="GO" id="GO:0005975">
    <property type="term" value="P:carbohydrate metabolic process"/>
    <property type="evidence" value="ECO:0007669"/>
    <property type="project" value="InterPro"/>
</dbReference>
<dbReference type="InterPro" id="IPR001764">
    <property type="entry name" value="Glyco_hydro_3_N"/>
</dbReference>
<dbReference type="AlphaFoldDB" id="A0A941HYZ3"/>
<protein>
    <submittedName>
        <fullName evidence="4">Glycoside hydrolase family 3 protein</fullName>
    </submittedName>
</protein>
<reference evidence="4" key="1">
    <citation type="submission" date="2021-04" db="EMBL/GenBank/DDBJ databases">
        <title>Phycicoccus avicenniae sp. nov., a novel endophytic actinomycetes isolated from branch of Avicennia mariana.</title>
        <authorList>
            <person name="Tuo L."/>
        </authorList>
    </citation>
    <scope>NUCLEOTIDE SEQUENCE</scope>
    <source>
        <strain evidence="4">BSK3Z-2</strain>
    </source>
</reference>
<keyword evidence="2 4" id="KW-0378">Hydrolase</keyword>
<dbReference type="GO" id="GO:0004553">
    <property type="term" value="F:hydrolase activity, hydrolyzing O-glycosyl compounds"/>
    <property type="evidence" value="ECO:0007669"/>
    <property type="project" value="InterPro"/>
</dbReference>
<dbReference type="SUPFAM" id="SSF51445">
    <property type="entry name" value="(Trans)glycosidases"/>
    <property type="match status" value="1"/>
</dbReference>
<dbReference type="Gene3D" id="3.20.20.300">
    <property type="entry name" value="Glycoside hydrolase, family 3, N-terminal domain"/>
    <property type="match status" value="1"/>
</dbReference>
<evidence type="ECO:0000313" key="4">
    <source>
        <dbReference type="EMBL" id="MBR7741711.1"/>
    </source>
</evidence>
<dbReference type="InterPro" id="IPR036881">
    <property type="entry name" value="Glyco_hydro_3_C_sf"/>
</dbReference>
<gene>
    <name evidence="4" type="ORF">KC207_00180</name>
</gene>